<dbReference type="STRING" id="1224947.SAMN05216480_107112"/>
<name>A0A1I7H656_9FLAO</name>
<evidence type="ECO:0008006" key="3">
    <source>
        <dbReference type="Google" id="ProtNLM"/>
    </source>
</evidence>
<gene>
    <name evidence="1" type="ORF">SAMN05216480_107112</name>
</gene>
<organism evidence="1 2">
    <name type="scientific">Pustulibacterium marinum</name>
    <dbReference type="NCBI Taxonomy" id="1224947"/>
    <lineage>
        <taxon>Bacteria</taxon>
        <taxon>Pseudomonadati</taxon>
        <taxon>Bacteroidota</taxon>
        <taxon>Flavobacteriia</taxon>
        <taxon>Flavobacteriales</taxon>
        <taxon>Flavobacteriaceae</taxon>
        <taxon>Pustulibacterium</taxon>
    </lineage>
</organism>
<dbReference type="Proteomes" id="UP000199138">
    <property type="component" value="Unassembled WGS sequence"/>
</dbReference>
<dbReference type="EMBL" id="FPBK01000007">
    <property type="protein sequence ID" value="SFU56180.1"/>
    <property type="molecule type" value="Genomic_DNA"/>
</dbReference>
<dbReference type="RefSeq" id="WP_093025176.1">
    <property type="nucleotide sequence ID" value="NZ_FPBK01000007.1"/>
</dbReference>
<dbReference type="OrthoDB" id="9800230at2"/>
<keyword evidence="2" id="KW-1185">Reference proteome</keyword>
<accession>A0A1I7H656</accession>
<dbReference type="AlphaFoldDB" id="A0A1I7H656"/>
<protein>
    <recommendedName>
        <fullName evidence="3">DUF4861 domain-containing protein</fullName>
    </recommendedName>
</protein>
<sequence length="398" mass="44959">MFFKNCIRLFSCVCLINVIGCTESEKKSGSLELTIENQLSFDREEVVSIPIEDLDGILKNTSPDNLRIKHADSTSYLPTQWVDIDLDGSPDEFLFMAKIAAKNVNTYILVADSTIAKPESKLTTYSRFVPERTDDYTWENDKIAFRTYGPTGQKEALAGVPGSTLSSGIDLWLKRTSRSVINDWYKGYQTDPMYYHRDKGEGYDPYHVGGSRGVGGIGIYENDSLIVSQNFMHYKTIAEGPLRTVFELSYDPWSPYEVQETKRISLDLGANFSKFEISLKAAKEVPNYTVGLTMHKNEGQSKIDVEDGWVRYWEKIDDAYVGEGIVMPTKEIDSAFTIVSEVPDASQIYIKAKPTEKLVYYAGFAWQKSGQVKTVEDWELILDQKAKSIASPLEVTFK</sequence>
<dbReference type="InterPro" id="IPR032342">
    <property type="entry name" value="DUF4861"/>
</dbReference>
<evidence type="ECO:0000313" key="2">
    <source>
        <dbReference type="Proteomes" id="UP000199138"/>
    </source>
</evidence>
<dbReference type="Pfam" id="PF16153">
    <property type="entry name" value="DUF4861"/>
    <property type="match status" value="1"/>
</dbReference>
<reference evidence="1 2" key="1">
    <citation type="submission" date="2016-10" db="EMBL/GenBank/DDBJ databases">
        <authorList>
            <person name="de Groot N.N."/>
        </authorList>
    </citation>
    <scope>NUCLEOTIDE SEQUENCE [LARGE SCALE GENOMIC DNA]</scope>
    <source>
        <strain evidence="1 2">CGMCC 1.12333</strain>
    </source>
</reference>
<evidence type="ECO:0000313" key="1">
    <source>
        <dbReference type="EMBL" id="SFU56180.1"/>
    </source>
</evidence>
<proteinExistence type="predicted"/>